<reference evidence="2" key="1">
    <citation type="submission" date="2021-01" db="EMBL/GenBank/DDBJ databases">
        <authorList>
            <person name="Corre E."/>
            <person name="Pelletier E."/>
            <person name="Niang G."/>
            <person name="Scheremetjew M."/>
            <person name="Finn R."/>
            <person name="Kale V."/>
            <person name="Holt S."/>
            <person name="Cochrane G."/>
            <person name="Meng A."/>
            <person name="Brown T."/>
            <person name="Cohen L."/>
        </authorList>
    </citation>
    <scope>NUCLEOTIDE SEQUENCE</scope>
    <source>
        <strain evidence="2">379</strain>
    </source>
</reference>
<dbReference type="AlphaFoldDB" id="A0A6U8JEU6"/>
<sequence length="273" mass="31095">MARESPPPYQLLPGDPFNLTLGVLVASLLAACKRVPGLAPLVQWQLNAYTNWNLIFIMLRLALKQKQWDPFLAVNSVGILVGFRTAMAQGIDENMRTKIRHLGLPLSRRTFVCLDHLLHTVPPALLVSHLVRRRKRVPLLNIVYVIGLSTWFNFRQSGHLDASEIYVPHPWRRTWVSILVGCAATPPLVDALIRKERWRVLALASAMLLPYLSSSLDPRLRQRYFFEFQLQRLRKEEESRTCEDAPRSVTPGGAFRSRPTGARQVGRCNTTEL</sequence>
<feature type="region of interest" description="Disordered" evidence="1">
    <location>
        <begin position="239"/>
        <end position="273"/>
    </location>
</feature>
<name>A0A6U8JEU6_EMIHU</name>
<gene>
    <name evidence="2" type="ORF">EHUX00137_LOCUS5763</name>
</gene>
<dbReference type="PROSITE" id="PS51257">
    <property type="entry name" value="PROKAR_LIPOPROTEIN"/>
    <property type="match status" value="1"/>
</dbReference>
<dbReference type="EMBL" id="HBIR01008439">
    <property type="protein sequence ID" value="CAE0530985.1"/>
    <property type="molecule type" value="Transcribed_RNA"/>
</dbReference>
<protein>
    <submittedName>
        <fullName evidence="2">Uncharacterized protein</fullName>
    </submittedName>
</protein>
<proteinExistence type="predicted"/>
<evidence type="ECO:0000313" key="2">
    <source>
        <dbReference type="EMBL" id="CAE0530985.1"/>
    </source>
</evidence>
<accession>A0A6U8JEU6</accession>
<evidence type="ECO:0000256" key="1">
    <source>
        <dbReference type="SAM" id="MobiDB-lite"/>
    </source>
</evidence>
<organism evidence="2">
    <name type="scientific">Emiliania huxleyi</name>
    <name type="common">Coccolithophore</name>
    <name type="synonym">Pontosphaera huxleyi</name>
    <dbReference type="NCBI Taxonomy" id="2903"/>
    <lineage>
        <taxon>Eukaryota</taxon>
        <taxon>Haptista</taxon>
        <taxon>Haptophyta</taxon>
        <taxon>Prymnesiophyceae</taxon>
        <taxon>Isochrysidales</taxon>
        <taxon>Noelaerhabdaceae</taxon>
        <taxon>Emiliania</taxon>
    </lineage>
</organism>